<dbReference type="InterPro" id="IPR025711">
    <property type="entry name" value="PepSY"/>
</dbReference>
<evidence type="ECO:0000259" key="2">
    <source>
        <dbReference type="Pfam" id="PF03413"/>
    </source>
</evidence>
<reference evidence="3 4" key="1">
    <citation type="journal article" date="2014" name="Gene">
        <title>A comparative genomic analysis of the alkalitolerant soil bacterium Bacillus lehensis G1.</title>
        <authorList>
            <person name="Noor Y.M."/>
            <person name="Samsulrizal N.H."/>
            <person name="Jema'on N.A."/>
            <person name="Low K.O."/>
            <person name="Ramli A.N."/>
            <person name="Alias N.I."/>
            <person name="Damis S.I."/>
            <person name="Fuzi S.F."/>
            <person name="Isa M.N."/>
            <person name="Murad A.M."/>
            <person name="Raih M.F."/>
            <person name="Bakar F.D."/>
            <person name="Najimudin N."/>
            <person name="Mahadi N.M."/>
            <person name="Illias R.M."/>
        </authorList>
    </citation>
    <scope>NUCLEOTIDE SEQUENCE [LARGE SCALE GENOMIC DNA]</scope>
    <source>
        <strain evidence="3 4">G1</strain>
    </source>
</reference>
<dbReference type="STRING" id="1246626.BleG1_0183"/>
<feature type="chain" id="PRO_5038566093" description="PepSY domain-containing protein" evidence="1">
    <location>
        <begin position="20"/>
        <end position="195"/>
    </location>
</feature>
<dbReference type="AlphaFoldDB" id="A0A060LN33"/>
<gene>
    <name evidence="3" type="ORF">BleG1_0183</name>
</gene>
<dbReference type="OrthoDB" id="2943484at2"/>
<dbReference type="HOGENOM" id="CLU_067057_0_0_9"/>
<feature type="domain" description="PepSY" evidence="2">
    <location>
        <begin position="137"/>
        <end position="192"/>
    </location>
</feature>
<accession>A0A060LN33</accession>
<dbReference type="eggNOG" id="COG3212">
    <property type="taxonomic scope" value="Bacteria"/>
</dbReference>
<dbReference type="Gene3D" id="3.10.450.40">
    <property type="match status" value="2"/>
</dbReference>
<dbReference type="RefSeq" id="WP_038476065.1">
    <property type="nucleotide sequence ID" value="NZ_CP003923.1"/>
</dbReference>
<dbReference type="Pfam" id="PF03413">
    <property type="entry name" value="PepSY"/>
    <property type="match status" value="1"/>
</dbReference>
<evidence type="ECO:0000313" key="4">
    <source>
        <dbReference type="Proteomes" id="UP000027142"/>
    </source>
</evidence>
<dbReference type="PATRIC" id="fig|1246626.3.peg.165"/>
<proteinExistence type="predicted"/>
<organism evidence="3 4">
    <name type="scientific">Shouchella lehensis G1</name>
    <dbReference type="NCBI Taxonomy" id="1246626"/>
    <lineage>
        <taxon>Bacteria</taxon>
        <taxon>Bacillati</taxon>
        <taxon>Bacillota</taxon>
        <taxon>Bacilli</taxon>
        <taxon>Bacillales</taxon>
        <taxon>Bacillaceae</taxon>
        <taxon>Shouchella</taxon>
    </lineage>
</organism>
<dbReference type="Proteomes" id="UP000027142">
    <property type="component" value="Chromosome"/>
</dbReference>
<dbReference type="KEGG" id="ble:BleG1_0183"/>
<feature type="signal peptide" evidence="1">
    <location>
        <begin position="1"/>
        <end position="19"/>
    </location>
</feature>
<dbReference type="PROSITE" id="PS51257">
    <property type="entry name" value="PROKAR_LIPOPROTEIN"/>
    <property type="match status" value="1"/>
</dbReference>
<evidence type="ECO:0000256" key="1">
    <source>
        <dbReference type="SAM" id="SignalP"/>
    </source>
</evidence>
<name>A0A060LN33_9BACI</name>
<dbReference type="EMBL" id="CP003923">
    <property type="protein sequence ID" value="AIC92791.1"/>
    <property type="molecule type" value="Genomic_DNA"/>
</dbReference>
<protein>
    <recommendedName>
        <fullName evidence="2">PepSY domain-containing protein</fullName>
    </recommendedName>
</protein>
<evidence type="ECO:0000313" key="3">
    <source>
        <dbReference type="EMBL" id="AIC92791.1"/>
    </source>
</evidence>
<sequence>MKKTPFMYLTVFTALSLLAACNQDEGPGEMNPNPAPGTVEEDNVEQENETMNSYIRLEDALQHFNNAFPDASLTSVTYDAQNLHYELDGIDDDSEYELVIHAETEEEINQQTEPLDAEDAGGAEREREAIEIDELIEPTDAVGTAQGEVPGALRSWELEREGNRIYYEVKIEVDQEEHEVTVDAETGEIIEIDRD</sequence>
<keyword evidence="4" id="KW-1185">Reference proteome</keyword>
<keyword evidence="1" id="KW-0732">Signal</keyword>